<dbReference type="CDD" id="cd14324">
    <property type="entry name" value="UBA_Dsk2p_like"/>
    <property type="match status" value="1"/>
</dbReference>
<evidence type="ECO:0000259" key="3">
    <source>
        <dbReference type="SMART" id="SM00213"/>
    </source>
</evidence>
<reference evidence="5" key="1">
    <citation type="submission" date="2022-07" db="EMBL/GenBank/DDBJ databases">
        <title>Fungi with potential for degradation of polypropylene.</title>
        <authorList>
            <person name="Gostincar C."/>
        </authorList>
    </citation>
    <scope>NUCLEOTIDE SEQUENCE</scope>
    <source>
        <strain evidence="5">EXF-13308</strain>
    </source>
</reference>
<evidence type="ECO:0000313" key="6">
    <source>
        <dbReference type="Proteomes" id="UP001174694"/>
    </source>
</evidence>
<dbReference type="SUPFAM" id="SSF54236">
    <property type="entry name" value="Ubiquitin-like"/>
    <property type="match status" value="1"/>
</dbReference>
<feature type="compositionally biased region" description="Low complexity" evidence="1">
    <location>
        <begin position="301"/>
        <end position="316"/>
    </location>
</feature>
<dbReference type="AlphaFoldDB" id="A0AA38S0R2"/>
<dbReference type="InterPro" id="IPR015496">
    <property type="entry name" value="Ubiquilin"/>
</dbReference>
<dbReference type="Gene3D" id="1.10.8.10">
    <property type="entry name" value="DNA helicase RuvA subunit, C-terminal domain"/>
    <property type="match status" value="1"/>
</dbReference>
<dbReference type="CDD" id="cd16106">
    <property type="entry name" value="Ubl_Dsk2p_like"/>
    <property type="match status" value="1"/>
</dbReference>
<dbReference type="FunFam" id="1.10.8.10:FF:000024">
    <property type="entry name" value="Ubiquitin domain-containing protein DSK2"/>
    <property type="match status" value="1"/>
</dbReference>
<dbReference type="SMART" id="SM00727">
    <property type="entry name" value="STI1"/>
    <property type="match status" value="2"/>
</dbReference>
<evidence type="ECO:0000259" key="4">
    <source>
        <dbReference type="SMART" id="SM00727"/>
    </source>
</evidence>
<evidence type="ECO:0000256" key="1">
    <source>
        <dbReference type="SAM" id="MobiDB-lite"/>
    </source>
</evidence>
<feature type="compositionally biased region" description="Low complexity" evidence="1">
    <location>
        <begin position="259"/>
        <end position="268"/>
    </location>
</feature>
<gene>
    <name evidence="5" type="ORF">NKR23_g2700</name>
</gene>
<dbReference type="SMART" id="SM00213">
    <property type="entry name" value="UBQ"/>
    <property type="match status" value="1"/>
</dbReference>
<dbReference type="InterPro" id="IPR015940">
    <property type="entry name" value="UBA"/>
</dbReference>
<protein>
    <submittedName>
        <fullName evidence="5">Deubiquitination-protection protein dph1</fullName>
    </submittedName>
</protein>
<dbReference type="InterPro" id="IPR000626">
    <property type="entry name" value="Ubiquitin-like_dom"/>
</dbReference>
<dbReference type="InterPro" id="IPR029071">
    <property type="entry name" value="Ubiquitin-like_domsf"/>
</dbReference>
<dbReference type="GO" id="GO:0031593">
    <property type="term" value="F:polyubiquitin modification-dependent protein binding"/>
    <property type="evidence" value="ECO:0007669"/>
    <property type="project" value="TreeGrafter"/>
</dbReference>
<feature type="region of interest" description="Disordered" evidence="1">
    <location>
        <begin position="224"/>
        <end position="268"/>
    </location>
</feature>
<feature type="domain" description="STI1" evidence="4">
    <location>
        <begin position="192"/>
        <end position="222"/>
    </location>
</feature>
<dbReference type="EMBL" id="JANBVO010000005">
    <property type="protein sequence ID" value="KAJ9151798.1"/>
    <property type="molecule type" value="Genomic_DNA"/>
</dbReference>
<sequence>MSDNAEGAEPQVTFKVKTSGDGNHTITMSESATVLDLKTKLSGDDYENIPVERQRLIYSGRVMKNDDTLATYKIKQGNTIHMVKSAASNPTPAPTAASAPTPQAVPTNMAAGTSANNLLAGLTGARFAGHANLPSRDLFGADGGMGAPPNEEQMAEMLSNPAIAQTMNEALNNPQFVDFMIQQNPMLRNMPNAREMLQSPMFRSMMTNPEAIRTAAQLRRMMGGNQGAGAFPAPGATDTTPSGAPASGDSGNNAQTQTPFPGLFPGMFGAPGGGAGGSANAAANPFASLFNPFAVPGQANAGSPAPATSPTPAAGADGSATERQAGDAGGNTGSTSPPPAGANTMASNPFAALFGAPPGQGAAGANPLGLPPLTPEMMQQAMQMWGMGGLGGLGGAAPQSPPDNRPPEERYAEQLRQLNEMGFYDFERNVAALRRSGGSVQGAIEHLLSG</sequence>
<keyword evidence="6" id="KW-1185">Reference proteome</keyword>
<evidence type="ECO:0000259" key="2">
    <source>
        <dbReference type="SMART" id="SM00165"/>
    </source>
</evidence>
<dbReference type="PANTHER" id="PTHR10677:SF3">
    <property type="entry name" value="FI07626P-RELATED"/>
    <property type="match status" value="1"/>
</dbReference>
<feature type="compositionally biased region" description="Polar residues" evidence="1">
    <location>
        <begin position="249"/>
        <end position="258"/>
    </location>
</feature>
<dbReference type="SUPFAM" id="SSF46934">
    <property type="entry name" value="UBA-like"/>
    <property type="match status" value="1"/>
</dbReference>
<dbReference type="GO" id="GO:0005829">
    <property type="term" value="C:cytosol"/>
    <property type="evidence" value="ECO:0007669"/>
    <property type="project" value="TreeGrafter"/>
</dbReference>
<dbReference type="Pfam" id="PF00240">
    <property type="entry name" value="ubiquitin"/>
    <property type="match status" value="1"/>
</dbReference>
<comment type="caution">
    <text evidence="5">The sequence shown here is derived from an EMBL/GenBank/DDBJ whole genome shotgun (WGS) entry which is preliminary data.</text>
</comment>
<dbReference type="InterPro" id="IPR009060">
    <property type="entry name" value="UBA-like_sf"/>
</dbReference>
<accession>A0AA38S0R2</accession>
<dbReference type="Pfam" id="PF23195">
    <property type="entry name" value="UBQLN1"/>
    <property type="match status" value="1"/>
</dbReference>
<dbReference type="SMART" id="SM00165">
    <property type="entry name" value="UBA"/>
    <property type="match status" value="1"/>
</dbReference>
<dbReference type="Pfam" id="PF00627">
    <property type="entry name" value="UBA"/>
    <property type="match status" value="1"/>
</dbReference>
<feature type="domain" description="Ubiquitin-like" evidence="3">
    <location>
        <begin position="12"/>
        <end position="85"/>
    </location>
</feature>
<proteinExistence type="predicted"/>
<dbReference type="Proteomes" id="UP001174694">
    <property type="component" value="Unassembled WGS sequence"/>
</dbReference>
<organism evidence="5 6">
    <name type="scientific">Pleurostoma richardsiae</name>
    <dbReference type="NCBI Taxonomy" id="41990"/>
    <lineage>
        <taxon>Eukaryota</taxon>
        <taxon>Fungi</taxon>
        <taxon>Dikarya</taxon>
        <taxon>Ascomycota</taxon>
        <taxon>Pezizomycotina</taxon>
        <taxon>Sordariomycetes</taxon>
        <taxon>Sordariomycetidae</taxon>
        <taxon>Calosphaeriales</taxon>
        <taxon>Pleurostomataceae</taxon>
        <taxon>Pleurostoma</taxon>
    </lineage>
</organism>
<dbReference type="GO" id="GO:0006511">
    <property type="term" value="P:ubiquitin-dependent protein catabolic process"/>
    <property type="evidence" value="ECO:0007669"/>
    <property type="project" value="TreeGrafter"/>
</dbReference>
<feature type="domain" description="STI1" evidence="4">
    <location>
        <begin position="151"/>
        <end position="191"/>
    </location>
</feature>
<dbReference type="InterPro" id="IPR006636">
    <property type="entry name" value="STI1_HS-bd"/>
</dbReference>
<feature type="region of interest" description="Disordered" evidence="1">
    <location>
        <begin position="299"/>
        <end position="353"/>
    </location>
</feature>
<dbReference type="Gene3D" id="3.10.20.90">
    <property type="entry name" value="Phosphatidylinositol 3-kinase Catalytic Subunit, Chain A, domain 1"/>
    <property type="match status" value="1"/>
</dbReference>
<evidence type="ECO:0000313" key="5">
    <source>
        <dbReference type="EMBL" id="KAJ9151798.1"/>
    </source>
</evidence>
<name>A0AA38S0R2_9PEZI</name>
<dbReference type="PANTHER" id="PTHR10677">
    <property type="entry name" value="UBIQUILIN"/>
    <property type="match status" value="1"/>
</dbReference>
<feature type="domain" description="UBA" evidence="2">
    <location>
        <begin position="411"/>
        <end position="449"/>
    </location>
</feature>